<dbReference type="Pfam" id="PF07992">
    <property type="entry name" value="Pyr_redox_2"/>
    <property type="match status" value="1"/>
</dbReference>
<reference evidence="5 6" key="1">
    <citation type="submission" date="2019-06" db="EMBL/GenBank/DDBJ databases">
        <authorList>
            <person name="Rodrigo-Torres L."/>
            <person name="Arahal R. D."/>
            <person name="Lucena T."/>
        </authorList>
    </citation>
    <scope>NUCLEOTIDE SEQUENCE [LARGE SCALE GENOMIC DNA]</scope>
    <source>
        <strain evidence="5 6">SB0023/3</strain>
    </source>
</reference>
<proteinExistence type="predicted"/>
<dbReference type="InterPro" id="IPR023753">
    <property type="entry name" value="FAD/NAD-binding_dom"/>
</dbReference>
<sequence length="299" mass="32691">MIFDVIIVGAGPAGLSAALILGRCRRQVLVLDAGHPRNAAAEHTNGFFTRDGTPPAELRRHGREQLDRYPDVMLQDAEVSAAERIGEHFEVSLRNGDRYRSRKLLLATGVLDELPEIKGFAEFYGRGVFHCPYCDGWENRGKPVAIYGRGQAGKGLALELTGWSRDIVLCTDGPADLSDHDRARLQRNGIVCREEPLLCLEGRHGRLAGIRFANGEVLPRDALFLTGRERQASDLAMKLGCQMTRKGSIETGSYEKTEIPGLYVAGDASRHVQLVVVAAAEGAMAAFAINTELLKETLI</sequence>
<keyword evidence="6" id="KW-1185">Reference proteome</keyword>
<dbReference type="Gene3D" id="3.50.50.60">
    <property type="entry name" value="FAD/NAD(P)-binding domain"/>
    <property type="match status" value="2"/>
</dbReference>
<name>A0A509EIY8_9HYPH</name>
<dbReference type="AlphaFoldDB" id="A0A509EIY8"/>
<protein>
    <recommendedName>
        <fullName evidence="1">Thioredoxin reductase</fullName>
    </recommendedName>
</protein>
<dbReference type="InterPro" id="IPR036188">
    <property type="entry name" value="FAD/NAD-bd_sf"/>
</dbReference>
<dbReference type="Proteomes" id="UP000410984">
    <property type="component" value="Unassembled WGS sequence"/>
</dbReference>
<accession>A0A509EIY8</accession>
<evidence type="ECO:0000313" key="6">
    <source>
        <dbReference type="Proteomes" id="UP000410984"/>
    </source>
</evidence>
<evidence type="ECO:0000256" key="2">
    <source>
        <dbReference type="ARBA" id="ARBA00022630"/>
    </source>
</evidence>
<gene>
    <name evidence="5" type="primary">ahpF_2</name>
    <name evidence="5" type="ORF">MET9862_04975</name>
</gene>
<dbReference type="EMBL" id="CABFPH010000118">
    <property type="protein sequence ID" value="VUD74346.1"/>
    <property type="molecule type" value="Genomic_DNA"/>
</dbReference>
<dbReference type="GO" id="GO:0016491">
    <property type="term" value="F:oxidoreductase activity"/>
    <property type="evidence" value="ECO:0007669"/>
    <property type="project" value="UniProtKB-KW"/>
</dbReference>
<keyword evidence="2" id="KW-0285">Flavoprotein</keyword>
<organism evidence="5 6">
    <name type="scientific">Methylobacterium symbioticum</name>
    <dbReference type="NCBI Taxonomy" id="2584084"/>
    <lineage>
        <taxon>Bacteria</taxon>
        <taxon>Pseudomonadati</taxon>
        <taxon>Pseudomonadota</taxon>
        <taxon>Alphaproteobacteria</taxon>
        <taxon>Hyphomicrobiales</taxon>
        <taxon>Methylobacteriaceae</taxon>
        <taxon>Methylobacterium</taxon>
    </lineage>
</organism>
<dbReference type="PANTHER" id="PTHR48105">
    <property type="entry name" value="THIOREDOXIN REDUCTASE 1-RELATED-RELATED"/>
    <property type="match status" value="1"/>
</dbReference>
<evidence type="ECO:0000259" key="4">
    <source>
        <dbReference type="Pfam" id="PF07992"/>
    </source>
</evidence>
<dbReference type="InterPro" id="IPR050097">
    <property type="entry name" value="Ferredoxin-NADP_redctase_2"/>
</dbReference>
<dbReference type="SUPFAM" id="SSF51905">
    <property type="entry name" value="FAD/NAD(P)-binding domain"/>
    <property type="match status" value="1"/>
</dbReference>
<dbReference type="PRINTS" id="PR00368">
    <property type="entry name" value="FADPNR"/>
</dbReference>
<feature type="domain" description="FAD/NAD(P)-binding" evidence="4">
    <location>
        <begin position="3"/>
        <end position="282"/>
    </location>
</feature>
<dbReference type="RefSeq" id="WP_244612892.1">
    <property type="nucleotide sequence ID" value="NZ_CABFPH010000118.1"/>
</dbReference>
<evidence type="ECO:0000256" key="1">
    <source>
        <dbReference type="ARBA" id="ARBA00018719"/>
    </source>
</evidence>
<keyword evidence="3 5" id="KW-0560">Oxidoreductase</keyword>
<evidence type="ECO:0000313" key="5">
    <source>
        <dbReference type="EMBL" id="VUD74346.1"/>
    </source>
</evidence>
<evidence type="ECO:0000256" key="3">
    <source>
        <dbReference type="ARBA" id="ARBA00023002"/>
    </source>
</evidence>
<dbReference type="PRINTS" id="PR00469">
    <property type="entry name" value="PNDRDTASEII"/>
</dbReference>